<dbReference type="PROSITE" id="PS51675">
    <property type="entry name" value="SAM_MT_TRM10"/>
    <property type="match status" value="1"/>
</dbReference>
<dbReference type="PANTHER" id="PTHR13563:SF5">
    <property type="entry name" value="TRNA METHYLTRANSFERASE 10 HOMOLOG C"/>
    <property type="match status" value="1"/>
</dbReference>
<sequence length="368" mass="44108">MATYKTITHFGSIIKKVAESNKIKESEVSRLLKWMQIYEYRGSRFLTFFDEYRAEQLLHIRNNPKELTKMLRFYSLNDHLREKERKIKENEEIQRDFLFSKKQELFDKGLNVYGRKFMSLHYNIARDNESFNLHHSGKLCATMRLDDSPQIVFDLSQLWANERISNVKRVIKQMSDIYYENKLSRDPWQIHYVGCNTDKFVETQFKKAFSVYCAKHLEQHILPIRDTRLPHEYIPKDKKVVYLSLMSKKFLDGPINADYYVINANMDNRGESKIMGRRAGAETYAIPLKKYINWNGSPMFIPFLNTYKILKQVYQNGGDWREALYDNISKKYIDREIRELPYNKIRHQKAKFVEEEMKEIIELMKSVH</sequence>
<dbReference type="InterPro" id="IPR028564">
    <property type="entry name" value="MT_TRM10-typ"/>
</dbReference>
<evidence type="ECO:0000256" key="1">
    <source>
        <dbReference type="ARBA" id="ARBA00022603"/>
    </source>
</evidence>
<dbReference type="STRING" id="75913.A0A0K0EU73"/>
<dbReference type="GO" id="GO:0070131">
    <property type="term" value="P:positive regulation of mitochondrial translation"/>
    <property type="evidence" value="ECO:0007669"/>
    <property type="project" value="TreeGrafter"/>
</dbReference>
<dbReference type="WBParaSite" id="SVE_0006600.1">
    <property type="protein sequence ID" value="SVE_0006600.1"/>
    <property type="gene ID" value="SVE_0006600"/>
</dbReference>
<dbReference type="GO" id="GO:0008168">
    <property type="term" value="F:methyltransferase activity"/>
    <property type="evidence" value="ECO:0007669"/>
    <property type="project" value="UniProtKB-KW"/>
</dbReference>
<dbReference type="GO" id="GO:0097745">
    <property type="term" value="P:mitochondrial tRNA 5'-end processing"/>
    <property type="evidence" value="ECO:0007669"/>
    <property type="project" value="TreeGrafter"/>
</dbReference>
<evidence type="ECO:0000256" key="2">
    <source>
        <dbReference type="ARBA" id="ARBA00022679"/>
    </source>
</evidence>
<accession>A0A0K0EU73</accession>
<evidence type="ECO:0000313" key="5">
    <source>
        <dbReference type="Proteomes" id="UP000035680"/>
    </source>
</evidence>
<protein>
    <submittedName>
        <fullName evidence="6">SAM-dependent MTase TRM10-type domain-containing protein</fullName>
    </submittedName>
</protein>
<keyword evidence="3" id="KW-0949">S-adenosyl-L-methionine</keyword>
<dbReference type="GO" id="GO:0005654">
    <property type="term" value="C:nucleoplasm"/>
    <property type="evidence" value="ECO:0007669"/>
    <property type="project" value="TreeGrafter"/>
</dbReference>
<keyword evidence="5" id="KW-1185">Reference proteome</keyword>
<dbReference type="InterPro" id="IPR038459">
    <property type="entry name" value="MT_TRM10-typ_sf"/>
</dbReference>
<dbReference type="AlphaFoldDB" id="A0A0K0EU73"/>
<dbReference type="GO" id="GO:0005739">
    <property type="term" value="C:mitochondrion"/>
    <property type="evidence" value="ECO:0007669"/>
    <property type="project" value="TreeGrafter"/>
</dbReference>
<dbReference type="GO" id="GO:0000049">
    <property type="term" value="F:tRNA binding"/>
    <property type="evidence" value="ECO:0007669"/>
    <property type="project" value="TreeGrafter"/>
</dbReference>
<reference evidence="6" key="2">
    <citation type="submission" date="2015-08" db="UniProtKB">
        <authorList>
            <consortium name="WormBaseParasite"/>
        </authorList>
    </citation>
    <scope>IDENTIFICATION</scope>
</reference>
<evidence type="ECO:0000259" key="4">
    <source>
        <dbReference type="PROSITE" id="PS51675"/>
    </source>
</evidence>
<dbReference type="Proteomes" id="UP000035680">
    <property type="component" value="Unassembled WGS sequence"/>
</dbReference>
<feature type="domain" description="SAM-dependent MTase TRM10-type" evidence="4">
    <location>
        <begin position="135"/>
        <end position="335"/>
    </location>
</feature>
<keyword evidence="1" id="KW-0489">Methyltransferase</keyword>
<reference evidence="5" key="1">
    <citation type="submission" date="2014-07" db="EMBL/GenBank/DDBJ databases">
        <authorList>
            <person name="Martin A.A"/>
            <person name="De Silva N."/>
        </authorList>
    </citation>
    <scope>NUCLEOTIDE SEQUENCE</scope>
</reference>
<dbReference type="GO" id="GO:0032259">
    <property type="term" value="P:methylation"/>
    <property type="evidence" value="ECO:0007669"/>
    <property type="project" value="UniProtKB-KW"/>
</dbReference>
<keyword evidence="2" id="KW-0808">Transferase</keyword>
<dbReference type="Gene3D" id="3.40.1280.30">
    <property type="match status" value="1"/>
</dbReference>
<organism evidence="5 6">
    <name type="scientific">Strongyloides venezuelensis</name>
    <name type="common">Threadworm</name>
    <dbReference type="NCBI Taxonomy" id="75913"/>
    <lineage>
        <taxon>Eukaryota</taxon>
        <taxon>Metazoa</taxon>
        <taxon>Ecdysozoa</taxon>
        <taxon>Nematoda</taxon>
        <taxon>Chromadorea</taxon>
        <taxon>Rhabditida</taxon>
        <taxon>Tylenchina</taxon>
        <taxon>Panagrolaimomorpha</taxon>
        <taxon>Strongyloidoidea</taxon>
        <taxon>Strongyloididae</taxon>
        <taxon>Strongyloides</taxon>
    </lineage>
</organism>
<dbReference type="PANTHER" id="PTHR13563">
    <property type="entry name" value="TRNA (GUANINE-9-) METHYLTRANSFERASE"/>
    <property type="match status" value="1"/>
</dbReference>
<evidence type="ECO:0000256" key="3">
    <source>
        <dbReference type="ARBA" id="ARBA00022691"/>
    </source>
</evidence>
<evidence type="ECO:0000313" key="6">
    <source>
        <dbReference type="WBParaSite" id="SVE_0006600.1"/>
    </source>
</evidence>
<name>A0A0K0EU73_STRVS</name>
<dbReference type="InterPro" id="IPR007356">
    <property type="entry name" value="tRNA_m1G_MeTrfase_euk"/>
</dbReference>
<proteinExistence type="predicted"/>